<dbReference type="RefSeq" id="WP_021758855.1">
    <property type="nucleotide sequence ID" value="NC_022444.1"/>
</dbReference>
<protein>
    <recommendedName>
        <fullName evidence="5">Lipoprotein</fullName>
    </recommendedName>
</protein>
<organism evidence="3 4">
    <name type="scientific">Megalodesulfovibrio gigas (strain ATCC 19364 / DSM 1382 / NCIMB 9332 / VKM B-1759)</name>
    <name type="common">Desulfovibrio gigas</name>
    <dbReference type="NCBI Taxonomy" id="1121448"/>
    <lineage>
        <taxon>Bacteria</taxon>
        <taxon>Pseudomonadati</taxon>
        <taxon>Thermodesulfobacteriota</taxon>
        <taxon>Desulfovibrionia</taxon>
        <taxon>Desulfovibrionales</taxon>
        <taxon>Desulfovibrionaceae</taxon>
        <taxon>Megalodesulfovibrio</taxon>
    </lineage>
</organism>
<reference evidence="3 4" key="1">
    <citation type="journal article" date="2013" name="J. Bacteriol.">
        <title>Roles of HynAB and Ech, the only two hydrogenases found in the model sulfate reducer Desulfovibrio gigas.</title>
        <authorList>
            <person name="Morais-Silva F.O."/>
            <person name="Santos C.I."/>
            <person name="Rodrigues R."/>
            <person name="Pereira I.A."/>
            <person name="Rodrigues-Pousada C."/>
        </authorList>
    </citation>
    <scope>NUCLEOTIDE SEQUENCE [LARGE SCALE GENOMIC DNA]</scope>
    <source>
        <strain evidence="4">ATCC 19364 / DSM 1382 / NCIMB 9332 / VKM B-1759</strain>
    </source>
</reference>
<dbReference type="KEGG" id="dgg:DGI_0315"/>
<evidence type="ECO:0000313" key="3">
    <source>
        <dbReference type="EMBL" id="AGW12242.1"/>
    </source>
</evidence>
<dbReference type="Proteomes" id="UP000016587">
    <property type="component" value="Chromosome"/>
</dbReference>
<dbReference type="EMBL" id="CP006585">
    <property type="protein sequence ID" value="AGW12242.1"/>
    <property type="molecule type" value="Genomic_DNA"/>
</dbReference>
<accession>T2G8L9</accession>
<feature type="chain" id="PRO_5004599686" description="Lipoprotein" evidence="2">
    <location>
        <begin position="25"/>
        <end position="204"/>
    </location>
</feature>
<evidence type="ECO:0000256" key="2">
    <source>
        <dbReference type="SAM" id="SignalP"/>
    </source>
</evidence>
<feature type="compositionally biased region" description="Polar residues" evidence="1">
    <location>
        <begin position="176"/>
        <end position="185"/>
    </location>
</feature>
<dbReference type="PATRIC" id="fig|1121448.10.peg.320"/>
<evidence type="ECO:0008006" key="5">
    <source>
        <dbReference type="Google" id="ProtNLM"/>
    </source>
</evidence>
<dbReference type="AlphaFoldDB" id="T2G8L9"/>
<sequence>MTRLTRATAAMLVLLTVAALPAQAITYRLLIATPERELRTARLAVQGSSTLPADAAQAAQETSALAQAVRQAVTKVREDLENKLRNRKLELTLTFPGQDTAASRLPEEDDAVRRAAVYVHRVVNLGAIAGQGLAVEADVEVVYALARNATTPVERPAAQAPPALPLVPSQGGKLDPSTQDPNASHQALIRLLEQGANSLRDGLE</sequence>
<dbReference type="HOGENOM" id="CLU_1341458_0_0_7"/>
<name>T2G8L9_MEGG1</name>
<proteinExistence type="predicted"/>
<keyword evidence="2" id="KW-0732">Signal</keyword>
<evidence type="ECO:0000313" key="4">
    <source>
        <dbReference type="Proteomes" id="UP000016587"/>
    </source>
</evidence>
<reference evidence="4" key="2">
    <citation type="submission" date="2013-07" db="EMBL/GenBank/DDBJ databases">
        <authorList>
            <person name="Morais-Silva F.O."/>
            <person name="Rezende A.M."/>
            <person name="Pimentel C."/>
            <person name="Resende D.M."/>
            <person name="Santos C.I."/>
            <person name="Clemente C."/>
            <person name="de Oliveira L.M."/>
            <person name="da Silva S.M."/>
            <person name="Costa D.A."/>
            <person name="Varela-Raposo A."/>
            <person name="Horacio E.C.A."/>
            <person name="Matos M."/>
            <person name="Flores O."/>
            <person name="Ruiz J.C."/>
            <person name="Rodrigues-Pousada C."/>
        </authorList>
    </citation>
    <scope>NUCLEOTIDE SEQUENCE [LARGE SCALE GENOMIC DNA]</scope>
    <source>
        <strain evidence="4">ATCC 19364 / DSM 1382 / NCIMB 9332 / VKM B-1759</strain>
    </source>
</reference>
<dbReference type="STRING" id="1121448.DGI_0315"/>
<gene>
    <name evidence="3" type="ORF">DGI_0315</name>
</gene>
<keyword evidence="4" id="KW-1185">Reference proteome</keyword>
<evidence type="ECO:0000256" key="1">
    <source>
        <dbReference type="SAM" id="MobiDB-lite"/>
    </source>
</evidence>
<feature type="signal peptide" evidence="2">
    <location>
        <begin position="1"/>
        <end position="24"/>
    </location>
</feature>
<feature type="region of interest" description="Disordered" evidence="1">
    <location>
        <begin position="153"/>
        <end position="186"/>
    </location>
</feature>